<feature type="region of interest" description="Disordered" evidence="1">
    <location>
        <begin position="151"/>
        <end position="320"/>
    </location>
</feature>
<keyword evidence="3" id="KW-1185">Reference proteome</keyword>
<feature type="compositionally biased region" description="Basic and acidic residues" evidence="1">
    <location>
        <begin position="1"/>
        <end position="14"/>
    </location>
</feature>
<accession>A0AAV7WDB2</accession>
<evidence type="ECO:0000313" key="3">
    <source>
        <dbReference type="Proteomes" id="UP001066276"/>
    </source>
</evidence>
<evidence type="ECO:0000256" key="1">
    <source>
        <dbReference type="SAM" id="MobiDB-lite"/>
    </source>
</evidence>
<dbReference type="Proteomes" id="UP001066276">
    <property type="component" value="Chromosome 1_2"/>
</dbReference>
<feature type="compositionally biased region" description="Basic and acidic residues" evidence="1">
    <location>
        <begin position="162"/>
        <end position="203"/>
    </location>
</feature>
<comment type="caution">
    <text evidence="2">The sequence shown here is derived from an EMBL/GenBank/DDBJ whole genome shotgun (WGS) entry which is preliminary data.</text>
</comment>
<proteinExistence type="predicted"/>
<feature type="region of interest" description="Disordered" evidence="1">
    <location>
        <begin position="101"/>
        <end position="137"/>
    </location>
</feature>
<gene>
    <name evidence="2" type="ORF">NDU88_006343</name>
</gene>
<name>A0AAV7WDB2_PLEWA</name>
<protein>
    <submittedName>
        <fullName evidence="2">Uncharacterized protein</fullName>
    </submittedName>
</protein>
<evidence type="ECO:0000313" key="2">
    <source>
        <dbReference type="EMBL" id="KAJ1210981.1"/>
    </source>
</evidence>
<feature type="compositionally biased region" description="Basic and acidic residues" evidence="1">
    <location>
        <begin position="248"/>
        <end position="269"/>
    </location>
</feature>
<dbReference type="EMBL" id="JANPWB010000002">
    <property type="protein sequence ID" value="KAJ1210981.1"/>
    <property type="molecule type" value="Genomic_DNA"/>
</dbReference>
<feature type="compositionally biased region" description="Basic and acidic residues" evidence="1">
    <location>
        <begin position="277"/>
        <end position="319"/>
    </location>
</feature>
<dbReference type="AlphaFoldDB" id="A0AAV7WDB2"/>
<sequence length="362" mass="39766">MSVLHDTDLGSRESGDEEAASMARQLRETCHVMEKNPGVLDWRGHIHRFSKRGTHPPLSTLRLVQGGVILCWEADFPATPNTDLGAERCFDGLCETDFKEIGNPDDRIPENVPGRGRAEEEGKTAGAGNPDIRVPERLKIEEGLRAACAERAEDAEGAGPGHRKEEENGGERVTHDPHLGEKQPSTGRDDPSEGQESPKKPEFYHVPGGTWLKQEIGNPDDRIPENVPGRGRAEEEGKTGGAGNPDIRVPERLKIEEGLRAARGERAEDAEGAGVGQRKEENGGERVTHDPHLGEKQPSTGRDDPSEGQESPKKPEFHHVPGGTWLKQVWAYLGPLQVPSLITDAFNFYSPFIIEDYFFPTP</sequence>
<reference evidence="2" key="1">
    <citation type="journal article" date="2022" name="bioRxiv">
        <title>Sequencing and chromosome-scale assembly of the giantPleurodeles waltlgenome.</title>
        <authorList>
            <person name="Brown T."/>
            <person name="Elewa A."/>
            <person name="Iarovenko S."/>
            <person name="Subramanian E."/>
            <person name="Araus A.J."/>
            <person name="Petzold A."/>
            <person name="Susuki M."/>
            <person name="Suzuki K.-i.T."/>
            <person name="Hayashi T."/>
            <person name="Toyoda A."/>
            <person name="Oliveira C."/>
            <person name="Osipova E."/>
            <person name="Leigh N.D."/>
            <person name="Simon A."/>
            <person name="Yun M.H."/>
        </authorList>
    </citation>
    <scope>NUCLEOTIDE SEQUENCE</scope>
    <source>
        <strain evidence="2">20211129_DDA</strain>
        <tissue evidence="2">Liver</tissue>
    </source>
</reference>
<organism evidence="2 3">
    <name type="scientific">Pleurodeles waltl</name>
    <name type="common">Iberian ribbed newt</name>
    <dbReference type="NCBI Taxonomy" id="8319"/>
    <lineage>
        <taxon>Eukaryota</taxon>
        <taxon>Metazoa</taxon>
        <taxon>Chordata</taxon>
        <taxon>Craniata</taxon>
        <taxon>Vertebrata</taxon>
        <taxon>Euteleostomi</taxon>
        <taxon>Amphibia</taxon>
        <taxon>Batrachia</taxon>
        <taxon>Caudata</taxon>
        <taxon>Salamandroidea</taxon>
        <taxon>Salamandridae</taxon>
        <taxon>Pleurodelinae</taxon>
        <taxon>Pleurodeles</taxon>
    </lineage>
</organism>
<feature type="region of interest" description="Disordered" evidence="1">
    <location>
        <begin position="1"/>
        <end position="23"/>
    </location>
</feature>